<evidence type="ECO:0000256" key="1">
    <source>
        <dbReference type="ARBA" id="ARBA00005442"/>
    </source>
</evidence>
<dbReference type="InterPro" id="IPR050847">
    <property type="entry name" value="SASP_DNA-binding"/>
</dbReference>
<dbReference type="Gene3D" id="6.10.10.80">
    <property type="entry name" value="Small, acid-soluble spore protein, alpha/beta type-like"/>
    <property type="match status" value="1"/>
</dbReference>
<proteinExistence type="inferred from homology"/>
<dbReference type="PANTHER" id="PTHR36107">
    <property type="entry name" value="SMALL, ACID-SOLUBLE SPORE PROTEIN A"/>
    <property type="match status" value="1"/>
</dbReference>
<dbReference type="PANTHER" id="PTHR36107:SF1">
    <property type="entry name" value="SMALL, ACID-SOLUBLE SPORE PROTEIN A"/>
    <property type="match status" value="1"/>
</dbReference>
<dbReference type="GO" id="GO:0003690">
    <property type="term" value="F:double-stranded DNA binding"/>
    <property type="evidence" value="ECO:0007669"/>
    <property type="project" value="InterPro"/>
</dbReference>
<evidence type="ECO:0000313" key="3">
    <source>
        <dbReference type="EMBL" id="MPN16162.1"/>
    </source>
</evidence>
<reference evidence="3" key="1">
    <citation type="submission" date="2019-08" db="EMBL/GenBank/DDBJ databases">
        <authorList>
            <person name="Kucharzyk K."/>
            <person name="Murdoch R.W."/>
            <person name="Higgins S."/>
            <person name="Loffler F."/>
        </authorList>
    </citation>
    <scope>NUCLEOTIDE SEQUENCE</scope>
</reference>
<keyword evidence="2" id="KW-0238">DNA-binding</keyword>
<comment type="caution">
    <text evidence="3">The sequence shown here is derived from an EMBL/GenBank/DDBJ whole genome shotgun (WGS) entry which is preliminary data.</text>
</comment>
<dbReference type="Pfam" id="PF00269">
    <property type="entry name" value="SASP"/>
    <property type="match status" value="1"/>
</dbReference>
<dbReference type="PROSITE" id="PS00304">
    <property type="entry name" value="SASP_1"/>
    <property type="match status" value="1"/>
</dbReference>
<evidence type="ECO:0000256" key="2">
    <source>
        <dbReference type="ARBA" id="ARBA00023125"/>
    </source>
</evidence>
<dbReference type="GO" id="GO:0006265">
    <property type="term" value="P:DNA topological change"/>
    <property type="evidence" value="ECO:0007669"/>
    <property type="project" value="InterPro"/>
</dbReference>
<sequence length="69" mass="7740">MSNNNNNQKAVPQAKQALNQMKLEIANELGMSNYQQMDKGNLTARENGYVGGYMTKKLVEMAERQMSGK</sequence>
<protein>
    <submittedName>
        <fullName evidence="3">Small, acid-soluble spore protein beta</fullName>
    </submittedName>
</protein>
<dbReference type="AlphaFoldDB" id="A0A645FRB8"/>
<comment type="similarity">
    <text evidence="1">Belongs to the alpha/beta-type SASP family.</text>
</comment>
<accession>A0A645FRB8</accession>
<dbReference type="InterPro" id="IPR038300">
    <property type="entry name" value="SASP_sf_alpha/beta"/>
</dbReference>
<gene>
    <name evidence="3" type="ORF">SDC9_163500</name>
</gene>
<dbReference type="EMBL" id="VSSQ01063075">
    <property type="protein sequence ID" value="MPN16162.1"/>
    <property type="molecule type" value="Genomic_DNA"/>
</dbReference>
<dbReference type="InterPro" id="IPR001448">
    <property type="entry name" value="SASP_alpha/beta-type"/>
</dbReference>
<name>A0A645FRB8_9ZZZZ</name>
<organism evidence="3">
    <name type="scientific">bioreactor metagenome</name>
    <dbReference type="NCBI Taxonomy" id="1076179"/>
    <lineage>
        <taxon>unclassified sequences</taxon>
        <taxon>metagenomes</taxon>
        <taxon>ecological metagenomes</taxon>
    </lineage>
</organism>
<dbReference type="InterPro" id="IPR018126">
    <property type="entry name" value="SASP_alpha/beta-type_CS"/>
</dbReference>